<dbReference type="EMBL" id="JBEPLM010000007">
    <property type="protein sequence ID" value="MET3594388.1"/>
    <property type="molecule type" value="Genomic_DNA"/>
</dbReference>
<keyword evidence="2" id="KW-1185">Reference proteome</keyword>
<comment type="caution">
    <text evidence="1">The sequence shown here is derived from an EMBL/GenBank/DDBJ whole genome shotgun (WGS) entry which is preliminary data.</text>
</comment>
<organism evidence="1 2">
    <name type="scientific">Mesorhizobium shonense</name>
    <dbReference type="NCBI Taxonomy" id="1209948"/>
    <lineage>
        <taxon>Bacteria</taxon>
        <taxon>Pseudomonadati</taxon>
        <taxon>Pseudomonadota</taxon>
        <taxon>Alphaproteobacteria</taxon>
        <taxon>Hyphomicrobiales</taxon>
        <taxon>Phyllobacteriaceae</taxon>
        <taxon>Mesorhizobium</taxon>
    </lineage>
</organism>
<protein>
    <submittedName>
        <fullName evidence="1">Uncharacterized protein</fullName>
    </submittedName>
</protein>
<reference evidence="1 2" key="1">
    <citation type="submission" date="2024-06" db="EMBL/GenBank/DDBJ databases">
        <title>Genomic Encyclopedia of Type Strains, Phase IV (KMG-IV): sequencing the most valuable type-strain genomes for metagenomic binning, comparative biology and taxonomic classification.</title>
        <authorList>
            <person name="Goeker M."/>
        </authorList>
    </citation>
    <scope>NUCLEOTIDE SEQUENCE [LARGE SCALE GENOMIC DNA]</scope>
    <source>
        <strain evidence="1 2">DSM 29846</strain>
    </source>
</reference>
<evidence type="ECO:0000313" key="2">
    <source>
        <dbReference type="Proteomes" id="UP001549036"/>
    </source>
</evidence>
<sequence length="192" mass="21834">MARNPTIEQVKRLVRRQGIPAPPAVEPVVVEVRTHGAISFTPCEPAIPYALGCILIEWTFGIPYQDVPAFHQFLEDNEAFIRQNVEKVEGARYLGTYWSIGYRYHYRTFWSYDSESAIAGLNDAIRKSPNLSEAIAKLRTYWSKDPSRSEFKYQPASLITAKKLEDYAKEDPVVGMGLVAPAQARKRPRSKK</sequence>
<name>A0ABV2HUX3_9HYPH</name>
<dbReference type="Proteomes" id="UP001549036">
    <property type="component" value="Unassembled WGS sequence"/>
</dbReference>
<dbReference type="RefSeq" id="WP_292375036.1">
    <property type="nucleotide sequence ID" value="NZ_JBEPLM010000007.1"/>
</dbReference>
<evidence type="ECO:0000313" key="1">
    <source>
        <dbReference type="EMBL" id="MET3594388.1"/>
    </source>
</evidence>
<proteinExistence type="predicted"/>
<accession>A0ABV2HUX3</accession>
<gene>
    <name evidence="1" type="ORF">ABID26_003796</name>
</gene>